<dbReference type="Proteomes" id="UP000198984">
    <property type="component" value="Unassembled WGS sequence"/>
</dbReference>
<feature type="transmembrane region" description="Helical" evidence="1">
    <location>
        <begin position="37"/>
        <end position="58"/>
    </location>
</feature>
<evidence type="ECO:0000256" key="1">
    <source>
        <dbReference type="SAM" id="Phobius"/>
    </source>
</evidence>
<evidence type="ECO:0000313" key="3">
    <source>
        <dbReference type="Proteomes" id="UP000198984"/>
    </source>
</evidence>
<feature type="transmembrane region" description="Helical" evidence="1">
    <location>
        <begin position="70"/>
        <end position="91"/>
    </location>
</feature>
<feature type="transmembrane region" description="Helical" evidence="1">
    <location>
        <begin position="147"/>
        <end position="166"/>
    </location>
</feature>
<gene>
    <name evidence="2" type="ORF">SAMN04488505_101395</name>
</gene>
<keyword evidence="1" id="KW-0812">Transmembrane</keyword>
<keyword evidence="1" id="KW-0472">Membrane</keyword>
<sequence length="169" mass="19265">MSILLRNIIRFVLLLLLQVFVLNKILVHQLVSLEMYMLFILLLPFNIPRPAVMLLGLLMGLSLDMFMNTMGIHAFACVFMAYLRPFIINILSPQGGFETNMKTPSMISMGVSQFVTYISILVVLHHMALFTLEVFGFGNFGYLLMKIVFSSIASLILIVLYELLFFSKK</sequence>
<evidence type="ECO:0000313" key="2">
    <source>
        <dbReference type="EMBL" id="SEK54096.1"/>
    </source>
</evidence>
<proteinExistence type="predicted"/>
<keyword evidence="3" id="KW-1185">Reference proteome</keyword>
<protein>
    <submittedName>
        <fullName evidence="2">Rod shape-determining protein MreD</fullName>
    </submittedName>
</protein>
<name>A0A1H7HUV5_9BACT</name>
<dbReference type="STRING" id="573321.SAMN04488505_101395"/>
<dbReference type="RefSeq" id="WP_089906463.1">
    <property type="nucleotide sequence ID" value="NZ_FOBB01000001.1"/>
</dbReference>
<dbReference type="OrthoDB" id="1132160at2"/>
<feature type="transmembrane region" description="Helical" evidence="1">
    <location>
        <begin position="111"/>
        <end position="135"/>
    </location>
</feature>
<organism evidence="2 3">
    <name type="scientific">Chitinophaga rupis</name>
    <dbReference type="NCBI Taxonomy" id="573321"/>
    <lineage>
        <taxon>Bacteria</taxon>
        <taxon>Pseudomonadati</taxon>
        <taxon>Bacteroidota</taxon>
        <taxon>Chitinophagia</taxon>
        <taxon>Chitinophagales</taxon>
        <taxon>Chitinophagaceae</taxon>
        <taxon>Chitinophaga</taxon>
    </lineage>
</organism>
<dbReference type="EMBL" id="FOBB01000001">
    <property type="protein sequence ID" value="SEK54096.1"/>
    <property type="molecule type" value="Genomic_DNA"/>
</dbReference>
<dbReference type="AlphaFoldDB" id="A0A1H7HUV5"/>
<reference evidence="2 3" key="1">
    <citation type="submission" date="2016-10" db="EMBL/GenBank/DDBJ databases">
        <authorList>
            <person name="de Groot N.N."/>
        </authorList>
    </citation>
    <scope>NUCLEOTIDE SEQUENCE [LARGE SCALE GENOMIC DNA]</scope>
    <source>
        <strain evidence="2 3">DSM 21039</strain>
    </source>
</reference>
<keyword evidence="1" id="KW-1133">Transmembrane helix</keyword>
<accession>A0A1H7HUV5</accession>